<dbReference type="AlphaFoldDB" id="A0A6A6Z6E5"/>
<feature type="region of interest" description="Disordered" evidence="2">
    <location>
        <begin position="535"/>
        <end position="597"/>
    </location>
</feature>
<dbReference type="GeneID" id="54459824"/>
<reference evidence="5" key="3">
    <citation type="submission" date="2025-04" db="UniProtKB">
        <authorList>
            <consortium name="RefSeq"/>
        </authorList>
    </citation>
    <scope>IDENTIFICATION</scope>
    <source>
        <strain evidence="5">CBS 304.34</strain>
    </source>
</reference>
<feature type="compositionally biased region" description="Polar residues" evidence="2">
    <location>
        <begin position="449"/>
        <end position="462"/>
    </location>
</feature>
<feature type="compositionally biased region" description="Polar residues" evidence="2">
    <location>
        <begin position="389"/>
        <end position="408"/>
    </location>
</feature>
<proteinExistence type="predicted"/>
<feature type="region of interest" description="Disordered" evidence="2">
    <location>
        <begin position="449"/>
        <end position="469"/>
    </location>
</feature>
<feature type="coiled-coil region" evidence="1">
    <location>
        <begin position="111"/>
        <end position="138"/>
    </location>
</feature>
<evidence type="ECO:0000313" key="3">
    <source>
        <dbReference type="EMBL" id="KAF2816671.1"/>
    </source>
</evidence>
<accession>A0A6A6Z6E5</accession>
<feature type="region of interest" description="Disordered" evidence="2">
    <location>
        <begin position="364"/>
        <end position="411"/>
    </location>
</feature>
<organism evidence="3">
    <name type="scientific">Mytilinidion resinicola</name>
    <dbReference type="NCBI Taxonomy" id="574789"/>
    <lineage>
        <taxon>Eukaryota</taxon>
        <taxon>Fungi</taxon>
        <taxon>Dikarya</taxon>
        <taxon>Ascomycota</taxon>
        <taxon>Pezizomycotina</taxon>
        <taxon>Dothideomycetes</taxon>
        <taxon>Pleosporomycetidae</taxon>
        <taxon>Mytilinidiales</taxon>
        <taxon>Mytilinidiaceae</taxon>
        <taxon>Mytilinidion</taxon>
    </lineage>
</organism>
<reference evidence="3 5" key="1">
    <citation type="journal article" date="2020" name="Stud. Mycol.">
        <title>101 Dothideomycetes genomes: a test case for predicting lifestyles and emergence of pathogens.</title>
        <authorList>
            <person name="Haridas S."/>
            <person name="Albert R."/>
            <person name="Binder M."/>
            <person name="Bloem J."/>
            <person name="Labutti K."/>
            <person name="Salamov A."/>
            <person name="Andreopoulos B."/>
            <person name="Baker S."/>
            <person name="Barry K."/>
            <person name="Bills G."/>
            <person name="Bluhm B."/>
            <person name="Cannon C."/>
            <person name="Castanera R."/>
            <person name="Culley D."/>
            <person name="Daum C."/>
            <person name="Ezra D."/>
            <person name="Gonzalez J."/>
            <person name="Henrissat B."/>
            <person name="Kuo A."/>
            <person name="Liang C."/>
            <person name="Lipzen A."/>
            <person name="Lutzoni F."/>
            <person name="Magnuson J."/>
            <person name="Mondo S."/>
            <person name="Nolan M."/>
            <person name="Ohm R."/>
            <person name="Pangilinan J."/>
            <person name="Park H.-J."/>
            <person name="Ramirez L."/>
            <person name="Alfaro M."/>
            <person name="Sun H."/>
            <person name="Tritt A."/>
            <person name="Yoshinaga Y."/>
            <person name="Zwiers L.-H."/>
            <person name="Turgeon B."/>
            <person name="Goodwin S."/>
            <person name="Spatafora J."/>
            <person name="Crous P."/>
            <person name="Grigoriev I."/>
        </authorList>
    </citation>
    <scope>NUCLEOTIDE SEQUENCE</scope>
    <source>
        <strain evidence="3 5">CBS 304.34</strain>
    </source>
</reference>
<keyword evidence="4" id="KW-1185">Reference proteome</keyword>
<protein>
    <submittedName>
        <fullName evidence="3 5">Uncharacterized protein</fullName>
    </submittedName>
</protein>
<sequence>MEVRAFYELARLEDASRFDGLFDEAADGKWDYHNQLHPFAYHEQRLKILNDAIAGQAVFHNSLQFCSYKQRRISMGDIAIPDTCITTADLDMSLLWSLYGGTIRVMNWFKIRYCEMSLDQLQARLDAYERQHKRYLENGDHELIIAGSARCMLLQDAIRRVDGQGKRKRFDMINWRRPPWGQGLDPHYLSKMGMPLEQQPWPKPAHARTKSHSSILGPLLSGSKCLETGANARPTFKGSHRFVEAASTFKSTVPSPTWSPICRPLTPTEFMRARDEISKANRLLGSSSLLDPEIPEEGGRSSSNSEGFNYFDAGAFTPMEFVPTAEGSPIFALQDITPEAPLVPTDTVPPLEKSLVHIHEDVVAKPIRGSGRGQGEPNPDRLRYDSMSPEPSSSNALQDITPNGQWSSGAWDPKSKTRFYDAEAFSPYPPAQWAPELTRRKFKGLCLATKSSESSKTDSNMSRGRESSPAVDIILSPEDAIDDGDSNMSKDDRQMLSMPQYAYEDSKSIDPLVADRKRHVHRKSEFLQLAPVMRGGHMTGSKKRLASSAFLAGKRPKTDEKEKQEDLYDPESPPVASGSAEETNEEVLCPGWPSESD</sequence>
<keyword evidence="1" id="KW-0175">Coiled coil</keyword>
<evidence type="ECO:0000313" key="4">
    <source>
        <dbReference type="Proteomes" id="UP000504636"/>
    </source>
</evidence>
<dbReference type="RefSeq" id="XP_033583635.1">
    <property type="nucleotide sequence ID" value="XM_033718931.1"/>
</dbReference>
<reference evidence="5" key="2">
    <citation type="submission" date="2020-04" db="EMBL/GenBank/DDBJ databases">
        <authorList>
            <consortium name="NCBI Genome Project"/>
        </authorList>
    </citation>
    <scope>NUCLEOTIDE SEQUENCE</scope>
    <source>
        <strain evidence="5">CBS 304.34</strain>
    </source>
</reference>
<name>A0A6A6Z6E5_9PEZI</name>
<feature type="compositionally biased region" description="Basic and acidic residues" evidence="2">
    <location>
        <begin position="556"/>
        <end position="566"/>
    </location>
</feature>
<dbReference type="Proteomes" id="UP000504636">
    <property type="component" value="Unplaced"/>
</dbReference>
<gene>
    <name evidence="3 5" type="ORF">BDZ99DRAFT_458513</name>
</gene>
<dbReference type="EMBL" id="MU003693">
    <property type="protein sequence ID" value="KAF2816671.1"/>
    <property type="molecule type" value="Genomic_DNA"/>
</dbReference>
<dbReference type="OrthoDB" id="10397349at2759"/>
<evidence type="ECO:0000313" key="5">
    <source>
        <dbReference type="RefSeq" id="XP_033583635.1"/>
    </source>
</evidence>
<evidence type="ECO:0000256" key="2">
    <source>
        <dbReference type="SAM" id="MobiDB-lite"/>
    </source>
</evidence>
<evidence type="ECO:0000256" key="1">
    <source>
        <dbReference type="SAM" id="Coils"/>
    </source>
</evidence>